<dbReference type="Pfam" id="PF03099">
    <property type="entry name" value="BPL_LplA_LipB"/>
    <property type="match status" value="1"/>
</dbReference>
<name>A0A1T4XW15_9MICO</name>
<protein>
    <submittedName>
        <fullName evidence="3">BirA family transcriptional regulator, biotin operon repressor / biotin-[acetyl-CoA-carboxylase] ligase</fullName>
    </submittedName>
</protein>
<proteinExistence type="predicted"/>
<dbReference type="GO" id="GO:0005737">
    <property type="term" value="C:cytoplasm"/>
    <property type="evidence" value="ECO:0007669"/>
    <property type="project" value="TreeGrafter"/>
</dbReference>
<dbReference type="Gene3D" id="2.30.30.100">
    <property type="match status" value="1"/>
</dbReference>
<dbReference type="InterPro" id="IPR045864">
    <property type="entry name" value="aa-tRNA-synth_II/BPL/LPL"/>
</dbReference>
<evidence type="ECO:0000259" key="2">
    <source>
        <dbReference type="PROSITE" id="PS51733"/>
    </source>
</evidence>
<dbReference type="PROSITE" id="PS51733">
    <property type="entry name" value="BPL_LPL_CATALYTIC"/>
    <property type="match status" value="1"/>
</dbReference>
<evidence type="ECO:0000256" key="1">
    <source>
        <dbReference type="ARBA" id="ARBA00022598"/>
    </source>
</evidence>
<reference evidence="4" key="1">
    <citation type="submission" date="2017-02" db="EMBL/GenBank/DDBJ databases">
        <authorList>
            <person name="Varghese N."/>
            <person name="Submissions S."/>
        </authorList>
    </citation>
    <scope>NUCLEOTIDE SEQUENCE [LARGE SCALE GENOMIC DNA]</scope>
    <source>
        <strain evidence="4">VKM Ac-2052</strain>
    </source>
</reference>
<dbReference type="NCBIfam" id="TIGR00121">
    <property type="entry name" value="birA_ligase"/>
    <property type="match status" value="1"/>
</dbReference>
<dbReference type="PANTHER" id="PTHR12835">
    <property type="entry name" value="BIOTIN PROTEIN LIGASE"/>
    <property type="match status" value="1"/>
</dbReference>
<dbReference type="CDD" id="cd16442">
    <property type="entry name" value="BPL"/>
    <property type="match status" value="1"/>
</dbReference>
<dbReference type="Proteomes" id="UP000189735">
    <property type="component" value="Unassembled WGS sequence"/>
</dbReference>
<sequence length="275" mass="28701">MKLPLSSAVAERLEWLPSVGSTNDALRERATGPDASAWPDLSVIATDTQTQGRGRLGRVWTAPPGKCLAVSVLLRQPIGSSVLPPDTLGWLPLMAGAAMTQVVRSLIEGEAGHAKSVHHHPVASLKWPNDVLIDGAKVSGILSELVPSTGVIVGAGLNISLTESELPVSTATSLLVAGVRHASLDAALAGYMINLSRLYRDFVRFEGDAVQSGLHTLVTALCGTLGSPVLAELPGGEVVSGIAREIDELGRIGIDRDSDGWRVVVAAGDITHLKV</sequence>
<dbReference type="Gene3D" id="3.30.930.10">
    <property type="entry name" value="Bira Bifunctional Protein, Domain 2"/>
    <property type="match status" value="1"/>
</dbReference>
<accession>A0A1T4XW15</accession>
<evidence type="ECO:0000313" key="4">
    <source>
        <dbReference type="Proteomes" id="UP000189735"/>
    </source>
</evidence>
<dbReference type="SUPFAM" id="SSF55681">
    <property type="entry name" value="Class II aaRS and biotin synthetases"/>
    <property type="match status" value="1"/>
</dbReference>
<keyword evidence="1 3" id="KW-0436">Ligase</keyword>
<dbReference type="AlphaFoldDB" id="A0A1T4XW15"/>
<dbReference type="InterPro" id="IPR004143">
    <property type="entry name" value="BPL_LPL_catalytic"/>
</dbReference>
<dbReference type="InterPro" id="IPR004408">
    <property type="entry name" value="Biotin_CoA_COase_ligase"/>
</dbReference>
<feature type="domain" description="BPL/LPL catalytic" evidence="2">
    <location>
        <begin position="4"/>
        <end position="203"/>
    </location>
</feature>
<dbReference type="RefSeq" id="WP_078714111.1">
    <property type="nucleotide sequence ID" value="NZ_FUYG01000004.1"/>
</dbReference>
<dbReference type="EMBL" id="FUYG01000004">
    <property type="protein sequence ID" value="SKA93710.1"/>
    <property type="molecule type" value="Genomic_DNA"/>
</dbReference>
<dbReference type="GO" id="GO:0004077">
    <property type="term" value="F:biotin--[biotin carboxyl-carrier protein] ligase activity"/>
    <property type="evidence" value="ECO:0007669"/>
    <property type="project" value="InterPro"/>
</dbReference>
<organism evidence="3 4">
    <name type="scientific">Agreia bicolorata</name>
    <dbReference type="NCBI Taxonomy" id="110935"/>
    <lineage>
        <taxon>Bacteria</taxon>
        <taxon>Bacillati</taxon>
        <taxon>Actinomycetota</taxon>
        <taxon>Actinomycetes</taxon>
        <taxon>Micrococcales</taxon>
        <taxon>Microbacteriaceae</taxon>
        <taxon>Agreia</taxon>
    </lineage>
</organism>
<evidence type="ECO:0000313" key="3">
    <source>
        <dbReference type="EMBL" id="SKA93710.1"/>
    </source>
</evidence>
<dbReference type="PANTHER" id="PTHR12835:SF5">
    <property type="entry name" value="BIOTIN--PROTEIN LIGASE"/>
    <property type="match status" value="1"/>
</dbReference>
<gene>
    <name evidence="3" type="ORF">SAMN06295879_1769</name>
</gene>